<dbReference type="InterPro" id="IPR007419">
    <property type="entry name" value="BFD-like_2Fe2S-bd_dom"/>
</dbReference>
<accession>A0A4R2RNU9</accession>
<evidence type="ECO:0000259" key="1">
    <source>
        <dbReference type="Pfam" id="PF04324"/>
    </source>
</evidence>
<sequence length="59" mass="6326">MDDSDIICACEEITYGEIKSAVAGGATSLEKVQEMTHAGTVCGQCEDDLRSYVAQLLKK</sequence>
<dbReference type="OrthoDB" id="15293at2"/>
<dbReference type="EMBL" id="SLXT01000013">
    <property type="protein sequence ID" value="TCP63987.1"/>
    <property type="molecule type" value="Genomic_DNA"/>
</dbReference>
<proteinExistence type="predicted"/>
<keyword evidence="3" id="KW-1185">Reference proteome</keyword>
<feature type="domain" description="BFD-like [2Fe-2S]-binding" evidence="1">
    <location>
        <begin position="6"/>
        <end position="54"/>
    </location>
</feature>
<dbReference type="InterPro" id="IPR041854">
    <property type="entry name" value="BFD-like_2Fe2S-bd_dom_sf"/>
</dbReference>
<dbReference type="Proteomes" id="UP000294813">
    <property type="component" value="Unassembled WGS sequence"/>
</dbReference>
<evidence type="ECO:0000313" key="2">
    <source>
        <dbReference type="EMBL" id="TCP63987.1"/>
    </source>
</evidence>
<reference evidence="2 3" key="1">
    <citation type="submission" date="2019-03" db="EMBL/GenBank/DDBJ databases">
        <title>Genomic Encyclopedia of Type Strains, Phase IV (KMG-IV): sequencing the most valuable type-strain genomes for metagenomic binning, comparative biology and taxonomic classification.</title>
        <authorList>
            <person name="Goeker M."/>
        </authorList>
    </citation>
    <scope>NUCLEOTIDE SEQUENCE [LARGE SCALE GENOMIC DNA]</scope>
    <source>
        <strain evidence="2 3">DSM 11170</strain>
    </source>
</reference>
<organism evidence="2 3">
    <name type="scientific">Heliophilum fasciatum</name>
    <dbReference type="NCBI Taxonomy" id="35700"/>
    <lineage>
        <taxon>Bacteria</taxon>
        <taxon>Bacillati</taxon>
        <taxon>Bacillota</taxon>
        <taxon>Clostridia</taxon>
        <taxon>Eubacteriales</taxon>
        <taxon>Heliobacteriaceae</taxon>
        <taxon>Heliophilum</taxon>
    </lineage>
</organism>
<name>A0A4R2RNU9_9FIRM</name>
<dbReference type="Gene3D" id="1.10.10.1100">
    <property type="entry name" value="BFD-like [2Fe-2S]-binding domain"/>
    <property type="match status" value="1"/>
</dbReference>
<comment type="caution">
    <text evidence="2">The sequence shown here is derived from an EMBL/GenBank/DDBJ whole genome shotgun (WGS) entry which is preliminary data.</text>
</comment>
<dbReference type="AlphaFoldDB" id="A0A4R2RNU9"/>
<gene>
    <name evidence="2" type="ORF">EDD73_11337</name>
</gene>
<protein>
    <submittedName>
        <fullName evidence="2">BFD-like [2Fe-2S] binding protein</fullName>
    </submittedName>
</protein>
<dbReference type="Pfam" id="PF04324">
    <property type="entry name" value="Fer2_BFD"/>
    <property type="match status" value="1"/>
</dbReference>
<evidence type="ECO:0000313" key="3">
    <source>
        <dbReference type="Proteomes" id="UP000294813"/>
    </source>
</evidence>